<dbReference type="EMBL" id="QEQK01000009">
    <property type="protein sequence ID" value="PWN55667.1"/>
    <property type="molecule type" value="Genomic_DNA"/>
</dbReference>
<gene>
    <name evidence="4" type="ORF">DEH80_11210</name>
</gene>
<dbReference type="InterPro" id="IPR029058">
    <property type="entry name" value="AB_hydrolase_fold"/>
</dbReference>
<dbReference type="Gene3D" id="3.40.50.1820">
    <property type="entry name" value="alpha/beta hydrolase"/>
    <property type="match status" value="1"/>
</dbReference>
<name>A0A363UJW4_9GAMM</name>
<keyword evidence="1" id="KW-0442">Lipid degradation</keyword>
<evidence type="ECO:0000313" key="4">
    <source>
        <dbReference type="EMBL" id="PWN55667.1"/>
    </source>
</evidence>
<reference evidence="4 5" key="1">
    <citation type="submission" date="2018-05" db="EMBL/GenBank/DDBJ databases">
        <title>Abyssibacter profundi OUC007T gen. nov., sp. nov, a marine bacterium isolated from seawater of the Mariana Trench.</title>
        <authorList>
            <person name="Zhou S."/>
        </authorList>
    </citation>
    <scope>NUCLEOTIDE SEQUENCE [LARGE SCALE GENOMIC DNA]</scope>
    <source>
        <strain evidence="4 5">OUC007</strain>
    </source>
</reference>
<dbReference type="SUPFAM" id="SSF53474">
    <property type="entry name" value="alpha/beta-Hydrolases"/>
    <property type="match status" value="1"/>
</dbReference>
<protein>
    <recommendedName>
        <fullName evidence="3">AB hydrolase-1 domain-containing protein</fullName>
    </recommendedName>
</protein>
<dbReference type="InterPro" id="IPR000073">
    <property type="entry name" value="AB_hydrolase_1"/>
</dbReference>
<comment type="caution">
    <text evidence="4">The sequence shown here is derived from an EMBL/GenBank/DDBJ whole genome shotgun (WGS) entry which is preliminary data.</text>
</comment>
<evidence type="ECO:0000256" key="1">
    <source>
        <dbReference type="ARBA" id="ARBA00022963"/>
    </source>
</evidence>
<evidence type="ECO:0000259" key="3">
    <source>
        <dbReference type="Pfam" id="PF12697"/>
    </source>
</evidence>
<organism evidence="4 5">
    <name type="scientific">Abyssibacter profundi</name>
    <dbReference type="NCBI Taxonomy" id="2182787"/>
    <lineage>
        <taxon>Bacteria</taxon>
        <taxon>Pseudomonadati</taxon>
        <taxon>Pseudomonadota</taxon>
        <taxon>Gammaproteobacteria</taxon>
        <taxon>Chromatiales</taxon>
        <taxon>Oceanococcaceae</taxon>
        <taxon>Abyssibacter</taxon>
    </lineage>
</organism>
<dbReference type="Pfam" id="PF12697">
    <property type="entry name" value="Abhydrolase_6"/>
    <property type="match status" value="1"/>
</dbReference>
<dbReference type="RefSeq" id="WP_109720591.1">
    <property type="nucleotide sequence ID" value="NZ_QEQK01000009.1"/>
</dbReference>
<dbReference type="Proteomes" id="UP000251800">
    <property type="component" value="Unassembled WGS sequence"/>
</dbReference>
<dbReference type="OrthoDB" id="5758827at2"/>
<keyword evidence="5" id="KW-1185">Reference proteome</keyword>
<dbReference type="AlphaFoldDB" id="A0A363UJW4"/>
<dbReference type="PANTHER" id="PTHR11005">
    <property type="entry name" value="LYSOSOMAL ACID LIPASE-RELATED"/>
    <property type="match status" value="1"/>
</dbReference>
<evidence type="ECO:0000313" key="5">
    <source>
        <dbReference type="Proteomes" id="UP000251800"/>
    </source>
</evidence>
<proteinExistence type="predicted"/>
<accession>A0A363UJW4</accession>
<evidence type="ECO:0000256" key="2">
    <source>
        <dbReference type="ARBA" id="ARBA00023098"/>
    </source>
</evidence>
<feature type="domain" description="AB hydrolase-1" evidence="3">
    <location>
        <begin position="34"/>
        <end position="239"/>
    </location>
</feature>
<sequence length="295" mass="32177">MSLQRDEWLQQAADGGVCRVTRIQLQAAATGAPVVLLPGMFTSRRFWLSDRNIGLAAFLAQRGHRCWMIERRGIGHPANTQARPGAEEHLQFDLPQLAAQIWEQTGRPAVWIGHSFGGQLAARAVNEQLPGEQVAGVILLATQTQRGKRWLMPPLSTGLLALTRSLGRVPARLAGLGPEDEPAAAIEDSIRWTVEARRTGGWPARLNALTTPVLAVASQADRVDPATGCRQLFNLIGATDKQWWLLGERPTDPGPFDHPGMVVSKAAQTHVWPRLADWIETRTADGRPADSARTG</sequence>
<dbReference type="GO" id="GO:0016042">
    <property type="term" value="P:lipid catabolic process"/>
    <property type="evidence" value="ECO:0007669"/>
    <property type="project" value="UniProtKB-KW"/>
</dbReference>
<keyword evidence="2" id="KW-0443">Lipid metabolism</keyword>